<sequence length="95" mass="10166">MPDHRDLTQISQDFATARRLYAALHAGDHESVANVLRTVAESARGASVLLAATQLGLEFAHSCESAGLLRDDEGELTLQGFLDSSALNQINDTEA</sequence>
<dbReference type="RefSeq" id="WP_069419583.1">
    <property type="nucleotide sequence ID" value="NZ_CBCRZH010000076.1"/>
</dbReference>
<keyword evidence="2" id="KW-1185">Reference proteome</keyword>
<organism evidence="1 2">
    <name type="scientific">Mycobacterium intermedium</name>
    <dbReference type="NCBI Taxonomy" id="28445"/>
    <lineage>
        <taxon>Bacteria</taxon>
        <taxon>Bacillati</taxon>
        <taxon>Actinomycetota</taxon>
        <taxon>Actinomycetes</taxon>
        <taxon>Mycobacteriales</taxon>
        <taxon>Mycobacteriaceae</taxon>
        <taxon>Mycobacterium</taxon>
        <taxon>Mycobacterium simiae complex</taxon>
    </lineage>
</organism>
<protein>
    <submittedName>
        <fullName evidence="1">Uncharacterized protein</fullName>
    </submittedName>
</protein>
<name>A0A1E3SDT4_MYCIE</name>
<dbReference type="STRING" id="28445.BHQ20_13110"/>
<accession>A0A1E3SDT4</accession>
<gene>
    <name evidence="1" type="ORF">BST27_17065</name>
</gene>
<dbReference type="EMBL" id="MVHT01000046">
    <property type="protein sequence ID" value="ORB01894.1"/>
    <property type="molecule type" value="Genomic_DNA"/>
</dbReference>
<dbReference type="Proteomes" id="UP000192739">
    <property type="component" value="Unassembled WGS sequence"/>
</dbReference>
<dbReference type="AlphaFoldDB" id="A0A1E3SDT4"/>
<dbReference type="OrthoDB" id="9933984at2"/>
<evidence type="ECO:0000313" key="2">
    <source>
        <dbReference type="Proteomes" id="UP000192739"/>
    </source>
</evidence>
<reference evidence="1 2" key="1">
    <citation type="submission" date="2017-02" db="EMBL/GenBank/DDBJ databases">
        <title>The new phylogeny of genus Mycobacterium.</title>
        <authorList>
            <person name="Tortoli E."/>
            <person name="Trovato A."/>
            <person name="Cirillo D.M."/>
        </authorList>
    </citation>
    <scope>NUCLEOTIDE SEQUENCE [LARGE SCALE GENOMIC DNA]</scope>
    <source>
        <strain evidence="1 2">DSM 44049</strain>
    </source>
</reference>
<proteinExistence type="predicted"/>
<comment type="caution">
    <text evidence="1">The sequence shown here is derived from an EMBL/GenBank/DDBJ whole genome shotgun (WGS) entry which is preliminary data.</text>
</comment>
<evidence type="ECO:0000313" key="1">
    <source>
        <dbReference type="EMBL" id="ORB01894.1"/>
    </source>
</evidence>